<comment type="caution">
    <text evidence="1">The sequence shown here is derived from an EMBL/GenBank/DDBJ whole genome shotgun (WGS) entry which is preliminary data.</text>
</comment>
<gene>
    <name evidence="1" type="ORF">BDP27DRAFT_1360380</name>
</gene>
<sequence>MGSEEERRKVHSAQMMQEWHRGSRVGMKSSFFVFNPRNAWYMWNYTGLLYRVQRLSVLRYNNNKVEGLILTWRIVMTRKDPRTIKIRSPLLRTRKASRYTEEHLLLVRIFITSSTRWVFEGFKKVPILANYFPTPRSALQKSFPQVSKVFAIDLRPLMVFKSSNGQLVQCFEVFPSPTPAMLASGEHSQHYSERCFRPTNDKNV</sequence>
<evidence type="ECO:0000313" key="1">
    <source>
        <dbReference type="EMBL" id="KAF9073151.1"/>
    </source>
</evidence>
<reference evidence="1" key="1">
    <citation type="submission" date="2020-11" db="EMBL/GenBank/DDBJ databases">
        <authorList>
            <consortium name="DOE Joint Genome Institute"/>
            <person name="Ahrendt S."/>
            <person name="Riley R."/>
            <person name="Andreopoulos W."/>
            <person name="Labutti K."/>
            <person name="Pangilinan J."/>
            <person name="Ruiz-Duenas F.J."/>
            <person name="Barrasa J.M."/>
            <person name="Sanchez-Garcia M."/>
            <person name="Camarero S."/>
            <person name="Miyauchi S."/>
            <person name="Serrano A."/>
            <person name="Linde D."/>
            <person name="Babiker R."/>
            <person name="Drula E."/>
            <person name="Ayuso-Fernandez I."/>
            <person name="Pacheco R."/>
            <person name="Padilla G."/>
            <person name="Ferreira P."/>
            <person name="Barriuso J."/>
            <person name="Kellner H."/>
            <person name="Castanera R."/>
            <person name="Alfaro M."/>
            <person name="Ramirez L."/>
            <person name="Pisabarro A.G."/>
            <person name="Kuo A."/>
            <person name="Tritt A."/>
            <person name="Lipzen A."/>
            <person name="He G."/>
            <person name="Yan M."/>
            <person name="Ng V."/>
            <person name="Cullen D."/>
            <person name="Martin F."/>
            <person name="Rosso M.-N."/>
            <person name="Henrissat B."/>
            <person name="Hibbett D."/>
            <person name="Martinez A.T."/>
            <person name="Grigoriev I.V."/>
        </authorList>
    </citation>
    <scope>NUCLEOTIDE SEQUENCE</scope>
    <source>
        <strain evidence="1">AH 40177</strain>
    </source>
</reference>
<keyword evidence="2" id="KW-1185">Reference proteome</keyword>
<dbReference type="AlphaFoldDB" id="A0A9P5Q153"/>
<evidence type="ECO:0000313" key="2">
    <source>
        <dbReference type="Proteomes" id="UP000772434"/>
    </source>
</evidence>
<name>A0A9P5Q153_9AGAR</name>
<dbReference type="Proteomes" id="UP000772434">
    <property type="component" value="Unassembled WGS sequence"/>
</dbReference>
<accession>A0A9P5Q153</accession>
<dbReference type="EMBL" id="JADNRY010000019">
    <property type="protein sequence ID" value="KAF9073151.1"/>
    <property type="molecule type" value="Genomic_DNA"/>
</dbReference>
<proteinExistence type="predicted"/>
<organism evidence="1 2">
    <name type="scientific">Rhodocollybia butyracea</name>
    <dbReference type="NCBI Taxonomy" id="206335"/>
    <lineage>
        <taxon>Eukaryota</taxon>
        <taxon>Fungi</taxon>
        <taxon>Dikarya</taxon>
        <taxon>Basidiomycota</taxon>
        <taxon>Agaricomycotina</taxon>
        <taxon>Agaricomycetes</taxon>
        <taxon>Agaricomycetidae</taxon>
        <taxon>Agaricales</taxon>
        <taxon>Marasmiineae</taxon>
        <taxon>Omphalotaceae</taxon>
        <taxon>Rhodocollybia</taxon>
    </lineage>
</organism>
<protein>
    <submittedName>
        <fullName evidence="1">Uncharacterized protein</fullName>
    </submittedName>
</protein>